<reference evidence="3 4" key="1">
    <citation type="submission" date="2021-08" db="EMBL/GenBank/DDBJ databases">
        <title>Draft Genome Sequence of Phanerochaete sordida strain YK-624.</title>
        <authorList>
            <person name="Mori T."/>
            <person name="Dohra H."/>
            <person name="Suzuki T."/>
            <person name="Kawagishi H."/>
            <person name="Hirai H."/>
        </authorList>
    </citation>
    <scope>NUCLEOTIDE SEQUENCE [LARGE SCALE GENOMIC DNA]</scope>
    <source>
        <strain evidence="3 4">YK-624</strain>
    </source>
</reference>
<dbReference type="EMBL" id="BPQB01000011">
    <property type="protein sequence ID" value="GJE89018.1"/>
    <property type="molecule type" value="Genomic_DNA"/>
</dbReference>
<evidence type="ECO:0000256" key="2">
    <source>
        <dbReference type="SAM" id="Phobius"/>
    </source>
</evidence>
<keyword evidence="2" id="KW-0472">Membrane</keyword>
<proteinExistence type="predicted"/>
<gene>
    <name evidence="3" type="ORF">PsYK624_051070</name>
</gene>
<keyword evidence="4" id="KW-1185">Reference proteome</keyword>
<dbReference type="AlphaFoldDB" id="A0A9P3G674"/>
<evidence type="ECO:0000313" key="3">
    <source>
        <dbReference type="EMBL" id="GJE89018.1"/>
    </source>
</evidence>
<keyword evidence="2" id="KW-0812">Transmembrane</keyword>
<organism evidence="3 4">
    <name type="scientific">Phanerochaete sordida</name>
    <dbReference type="NCBI Taxonomy" id="48140"/>
    <lineage>
        <taxon>Eukaryota</taxon>
        <taxon>Fungi</taxon>
        <taxon>Dikarya</taxon>
        <taxon>Basidiomycota</taxon>
        <taxon>Agaricomycotina</taxon>
        <taxon>Agaricomycetes</taxon>
        <taxon>Polyporales</taxon>
        <taxon>Phanerochaetaceae</taxon>
        <taxon>Phanerochaete</taxon>
    </lineage>
</organism>
<name>A0A9P3G674_9APHY</name>
<keyword evidence="2" id="KW-1133">Transmembrane helix</keyword>
<evidence type="ECO:0000313" key="4">
    <source>
        <dbReference type="Proteomes" id="UP000703269"/>
    </source>
</evidence>
<sequence>MAPTHQLARREITTTSVVAAILVAAVLALFVMICVVVARRNRAALAPAIASHYSPAQMALRPPLGAHASLAHPPPAHLHWQSVDGDGRDPYDAGRGPVYEDLVLEGAVRREPTQLPAYDAEGKPPKYLAVAS</sequence>
<accession>A0A9P3G674</accession>
<dbReference type="Proteomes" id="UP000703269">
    <property type="component" value="Unassembled WGS sequence"/>
</dbReference>
<comment type="caution">
    <text evidence="3">The sequence shown here is derived from an EMBL/GenBank/DDBJ whole genome shotgun (WGS) entry which is preliminary data.</text>
</comment>
<protein>
    <submittedName>
        <fullName evidence="3">Uncharacterized protein</fullName>
    </submittedName>
</protein>
<evidence type="ECO:0000256" key="1">
    <source>
        <dbReference type="SAM" id="MobiDB-lite"/>
    </source>
</evidence>
<feature type="transmembrane region" description="Helical" evidence="2">
    <location>
        <begin position="12"/>
        <end position="38"/>
    </location>
</feature>
<feature type="region of interest" description="Disordered" evidence="1">
    <location>
        <begin position="65"/>
        <end position="94"/>
    </location>
</feature>